<dbReference type="AlphaFoldDB" id="A0A2G3AEA0"/>
<sequence length="231" mass="26103">MTGSKTGKSLLIEDGILPWIVRNANNEASPIRRRHIELALCHLAQHEINAKDMIKGGALWELVRISRDCSRDDIRTLAHRTLTSSSSFQAELKRLRIEYGLAEVDMVLRNHLDQFIVGKTMFLDRVASPLLAEIIGVSEALTWLKERFSTTKLIVETDNLLMKQAVEENLVAHCLARASASVFDSMEWDTNPPSLITDVLEFDLNNTDSMEWDTNPPSLITDVLEFDLNNT</sequence>
<dbReference type="Gramene" id="PHT92569">
    <property type="protein sequence ID" value="PHT92569"/>
    <property type="gene ID" value="T459_00451"/>
</dbReference>
<dbReference type="Gene3D" id="1.25.10.10">
    <property type="entry name" value="Leucine-rich Repeat Variant"/>
    <property type="match status" value="1"/>
</dbReference>
<dbReference type="STRING" id="4072.A0A2G3AEA0"/>
<organism evidence="3 4">
    <name type="scientific">Capsicum annuum</name>
    <name type="common">Capsicum pepper</name>
    <dbReference type="NCBI Taxonomy" id="4072"/>
    <lineage>
        <taxon>Eukaryota</taxon>
        <taxon>Viridiplantae</taxon>
        <taxon>Streptophyta</taxon>
        <taxon>Embryophyta</taxon>
        <taxon>Tracheophyta</taxon>
        <taxon>Spermatophyta</taxon>
        <taxon>Magnoliopsida</taxon>
        <taxon>eudicotyledons</taxon>
        <taxon>Gunneridae</taxon>
        <taxon>Pentapetalae</taxon>
        <taxon>asterids</taxon>
        <taxon>lamiids</taxon>
        <taxon>Solanales</taxon>
        <taxon>Solanaceae</taxon>
        <taxon>Solanoideae</taxon>
        <taxon>Capsiceae</taxon>
        <taxon>Capsicum</taxon>
    </lineage>
</organism>
<comment type="caution">
    <text evidence="3">The sequence shown here is derived from an EMBL/GenBank/DDBJ whole genome shotgun (WGS) entry which is preliminary data.</text>
</comment>
<keyword evidence="4" id="KW-1185">Reference proteome</keyword>
<comment type="similarity">
    <text evidence="1">Belongs to the beta-catenin family.</text>
</comment>
<evidence type="ECO:0000313" key="3">
    <source>
        <dbReference type="EMBL" id="PHT92569.1"/>
    </source>
</evidence>
<proteinExistence type="inferred from homology"/>
<evidence type="ECO:0008006" key="5">
    <source>
        <dbReference type="Google" id="ProtNLM"/>
    </source>
</evidence>
<name>A0A2G3AEA0_CAPAN</name>
<keyword evidence="2" id="KW-0677">Repeat</keyword>
<dbReference type="PANTHER" id="PTHR47249">
    <property type="entry name" value="VACUOLAR PROTEIN 8"/>
    <property type="match status" value="1"/>
</dbReference>
<gene>
    <name evidence="3" type="ORF">T459_00451</name>
</gene>
<evidence type="ECO:0000256" key="2">
    <source>
        <dbReference type="ARBA" id="ARBA00022737"/>
    </source>
</evidence>
<dbReference type="SUPFAM" id="SSF48371">
    <property type="entry name" value="ARM repeat"/>
    <property type="match status" value="1"/>
</dbReference>
<evidence type="ECO:0000313" key="4">
    <source>
        <dbReference type="Proteomes" id="UP000222542"/>
    </source>
</evidence>
<reference evidence="3 4" key="1">
    <citation type="journal article" date="2014" name="Nat. Genet.">
        <title>Genome sequence of the hot pepper provides insights into the evolution of pungency in Capsicum species.</title>
        <authorList>
            <person name="Kim S."/>
            <person name="Park M."/>
            <person name="Yeom S.I."/>
            <person name="Kim Y.M."/>
            <person name="Lee J.M."/>
            <person name="Lee H.A."/>
            <person name="Seo E."/>
            <person name="Choi J."/>
            <person name="Cheong K."/>
            <person name="Kim K.T."/>
            <person name="Jung K."/>
            <person name="Lee G.W."/>
            <person name="Oh S.K."/>
            <person name="Bae C."/>
            <person name="Kim S.B."/>
            <person name="Lee H.Y."/>
            <person name="Kim S.Y."/>
            <person name="Kim M.S."/>
            <person name="Kang B.C."/>
            <person name="Jo Y.D."/>
            <person name="Yang H.B."/>
            <person name="Jeong H.J."/>
            <person name="Kang W.H."/>
            <person name="Kwon J.K."/>
            <person name="Shin C."/>
            <person name="Lim J.Y."/>
            <person name="Park J.H."/>
            <person name="Huh J.H."/>
            <person name="Kim J.S."/>
            <person name="Kim B.D."/>
            <person name="Cohen O."/>
            <person name="Paran I."/>
            <person name="Suh M.C."/>
            <person name="Lee S.B."/>
            <person name="Kim Y.K."/>
            <person name="Shin Y."/>
            <person name="Noh S.J."/>
            <person name="Park J."/>
            <person name="Seo Y.S."/>
            <person name="Kwon S.Y."/>
            <person name="Kim H.A."/>
            <person name="Park J.M."/>
            <person name="Kim H.J."/>
            <person name="Choi S.B."/>
            <person name="Bosland P.W."/>
            <person name="Reeves G."/>
            <person name="Jo S.H."/>
            <person name="Lee B.W."/>
            <person name="Cho H.T."/>
            <person name="Choi H.S."/>
            <person name="Lee M.S."/>
            <person name="Yu Y."/>
            <person name="Do Choi Y."/>
            <person name="Park B.S."/>
            <person name="van Deynze A."/>
            <person name="Ashrafi H."/>
            <person name="Hill T."/>
            <person name="Kim W.T."/>
            <person name="Pai H.S."/>
            <person name="Ahn H.K."/>
            <person name="Yeam I."/>
            <person name="Giovannoni J.J."/>
            <person name="Rose J.K."/>
            <person name="Sorensen I."/>
            <person name="Lee S.J."/>
            <person name="Kim R.W."/>
            <person name="Choi I.Y."/>
            <person name="Choi B.S."/>
            <person name="Lim J.S."/>
            <person name="Lee Y.H."/>
            <person name="Choi D."/>
        </authorList>
    </citation>
    <scope>NUCLEOTIDE SEQUENCE [LARGE SCALE GENOMIC DNA]</scope>
    <source>
        <strain evidence="4">cv. CM334</strain>
    </source>
</reference>
<dbReference type="Proteomes" id="UP000222542">
    <property type="component" value="Unassembled WGS sequence"/>
</dbReference>
<dbReference type="InterPro" id="IPR011989">
    <property type="entry name" value="ARM-like"/>
</dbReference>
<dbReference type="InterPro" id="IPR045156">
    <property type="entry name" value="Vac8"/>
</dbReference>
<accession>A0A2G3AEA0</accession>
<reference evidence="3 4" key="2">
    <citation type="journal article" date="2017" name="Genome Biol.">
        <title>New reference genome sequences of hot pepper reveal the massive evolution of plant disease-resistance genes by retroduplication.</title>
        <authorList>
            <person name="Kim S."/>
            <person name="Park J."/>
            <person name="Yeom S.I."/>
            <person name="Kim Y.M."/>
            <person name="Seo E."/>
            <person name="Kim K.T."/>
            <person name="Kim M.S."/>
            <person name="Lee J.M."/>
            <person name="Cheong K."/>
            <person name="Shin H.S."/>
            <person name="Kim S.B."/>
            <person name="Han K."/>
            <person name="Lee J."/>
            <person name="Park M."/>
            <person name="Lee H.A."/>
            <person name="Lee H.Y."/>
            <person name="Lee Y."/>
            <person name="Oh S."/>
            <person name="Lee J.H."/>
            <person name="Choi E."/>
            <person name="Choi E."/>
            <person name="Lee S.E."/>
            <person name="Jeon J."/>
            <person name="Kim H."/>
            <person name="Choi G."/>
            <person name="Song H."/>
            <person name="Lee J."/>
            <person name="Lee S.C."/>
            <person name="Kwon J.K."/>
            <person name="Lee H.Y."/>
            <person name="Koo N."/>
            <person name="Hong Y."/>
            <person name="Kim R.W."/>
            <person name="Kang W.H."/>
            <person name="Huh J.H."/>
            <person name="Kang B.C."/>
            <person name="Yang T.J."/>
            <person name="Lee Y.H."/>
            <person name="Bennetzen J.L."/>
            <person name="Choi D."/>
        </authorList>
    </citation>
    <scope>NUCLEOTIDE SEQUENCE [LARGE SCALE GENOMIC DNA]</scope>
    <source>
        <strain evidence="4">cv. CM334</strain>
    </source>
</reference>
<dbReference type="InterPro" id="IPR016024">
    <property type="entry name" value="ARM-type_fold"/>
</dbReference>
<dbReference type="PANTHER" id="PTHR47249:SF1">
    <property type="entry name" value="VACUOLAR PROTEIN 8"/>
    <property type="match status" value="1"/>
</dbReference>
<protein>
    <recommendedName>
        <fullName evidence="5">RNase H type-1 domain-containing protein</fullName>
    </recommendedName>
</protein>
<evidence type="ECO:0000256" key="1">
    <source>
        <dbReference type="ARBA" id="ARBA00005462"/>
    </source>
</evidence>
<dbReference type="EMBL" id="AYRZ02000001">
    <property type="protein sequence ID" value="PHT92569.1"/>
    <property type="molecule type" value="Genomic_DNA"/>
</dbReference>
<dbReference type="GO" id="GO:0071562">
    <property type="term" value="P:nucleus-vacuole junction assembly"/>
    <property type="evidence" value="ECO:0007669"/>
    <property type="project" value="InterPro"/>
</dbReference>
<dbReference type="GO" id="GO:0043495">
    <property type="term" value="F:protein-membrane adaptor activity"/>
    <property type="evidence" value="ECO:0007669"/>
    <property type="project" value="InterPro"/>
</dbReference>